<dbReference type="STRING" id="58919.A0A316Z6L5"/>
<feature type="region of interest" description="Disordered" evidence="2">
    <location>
        <begin position="482"/>
        <end position="775"/>
    </location>
</feature>
<dbReference type="GO" id="GO:0042147">
    <property type="term" value="P:retrograde transport, endosome to Golgi"/>
    <property type="evidence" value="ECO:0007669"/>
    <property type="project" value="TreeGrafter"/>
</dbReference>
<evidence type="ECO:0000256" key="2">
    <source>
        <dbReference type="SAM" id="MobiDB-lite"/>
    </source>
</evidence>
<protein>
    <submittedName>
        <fullName evidence="3">Uncharacterized protein</fullName>
    </submittedName>
</protein>
<dbReference type="GO" id="GO:0030905">
    <property type="term" value="C:retromer, tubulation complex"/>
    <property type="evidence" value="ECO:0007669"/>
    <property type="project" value="TreeGrafter"/>
</dbReference>
<dbReference type="GO" id="GO:0005829">
    <property type="term" value="C:cytosol"/>
    <property type="evidence" value="ECO:0007669"/>
    <property type="project" value="GOC"/>
</dbReference>
<feature type="coiled-coil region" evidence="1">
    <location>
        <begin position="389"/>
        <end position="426"/>
    </location>
</feature>
<feature type="compositionally biased region" description="Low complexity" evidence="2">
    <location>
        <begin position="11"/>
        <end position="23"/>
    </location>
</feature>
<dbReference type="Proteomes" id="UP000245946">
    <property type="component" value="Unassembled WGS sequence"/>
</dbReference>
<sequence>MSRLAPDVATHRASPSPSSHARPPSVPLFLHVQLHLPILPYRRPGSTAASDIALSLSAHGNLAALRRTHYPRIERRAADLALWLLALSLALPNHILPPPPPAPQLLLTSPQSLHGAEAAAHAAASHAHARALAAWFSRLLALPDVLRHPATPALIDADFAYVPVLPNVGPGAAPAAQRRLDAAISAVRSAGNLSVDVGAGLGLPSGAVTTSLALRAAQPSNAGLFGSLRAARQVNGASSATAISGADTDEELVAARAEVTRLEMQFRAAAERGERREESGAVLTGALAALSARLEALATLEATRAIPAREGLPDVLQQTASALRALAFERDTLSAHSHLHLAHPLSYQSLAARAARDALLVRHGLVDAAHEAAGTAMLKRREAENLRARSAAGGNFERVEAKLEELQEARQQAAHLASQLASLSTSLRASLATHARATHKDLHEALRIHARGARAANGAMLAHMVRLQAAVRGESEVELPPELEAEAGQQNVLLPQEETREVYGETSAPIVGATQDQTQDQAEAPQRRSSEAAAPQTAPPAAQDSQTREYLQQAVETQARPSTPPPAVASGPAPTPDARSDTPRAAAAPSAPPLASPAVARPAPSPSPTPSTPVPSPAPKATFQPRGASYYSSGGGGNGNGNVPPLSFVPAAQAPTRTMPTAGLPRTPASAGFAQQQHQQQPQQPPHQQQQYQPALASPAAQGSPQRPYADGSQSPASRLASQRAPLDASVPPLSASVPSLPPSSASAGAPPSPFGMPNSGLAASGTLPRLGGAGTLNSGASAWGASSTRLSAADAARSLAGRF</sequence>
<reference evidence="3 4" key="1">
    <citation type="journal article" date="2018" name="Mol. Biol. Evol.">
        <title>Broad Genomic Sampling Reveals a Smut Pathogenic Ancestry of the Fungal Clade Ustilaginomycotina.</title>
        <authorList>
            <person name="Kijpornyongpan T."/>
            <person name="Mondo S.J."/>
            <person name="Barry K."/>
            <person name="Sandor L."/>
            <person name="Lee J."/>
            <person name="Lipzen A."/>
            <person name="Pangilinan J."/>
            <person name="LaButti K."/>
            <person name="Hainaut M."/>
            <person name="Henrissat B."/>
            <person name="Grigoriev I.V."/>
            <person name="Spatafora J.W."/>
            <person name="Aime M.C."/>
        </authorList>
    </citation>
    <scope>NUCLEOTIDE SEQUENCE [LARGE SCALE GENOMIC DNA]</scope>
    <source>
        <strain evidence="3 4">MCA 4186</strain>
    </source>
</reference>
<dbReference type="RefSeq" id="XP_025596072.1">
    <property type="nucleotide sequence ID" value="XM_025743171.1"/>
</dbReference>
<dbReference type="PANTHER" id="PTHR47433">
    <property type="entry name" value="VACUOLAR PROTEIN SORTING-ASSOCIATED PROTEIN 17"/>
    <property type="match status" value="1"/>
</dbReference>
<keyword evidence="1" id="KW-0175">Coiled coil</keyword>
<dbReference type="EMBL" id="KZ819302">
    <property type="protein sequence ID" value="PWN95793.1"/>
    <property type="molecule type" value="Genomic_DNA"/>
</dbReference>
<feature type="compositionally biased region" description="Polar residues" evidence="2">
    <location>
        <begin position="544"/>
        <end position="561"/>
    </location>
</feature>
<proteinExistence type="predicted"/>
<feature type="compositionally biased region" description="Low complexity" evidence="2">
    <location>
        <begin position="532"/>
        <end position="543"/>
    </location>
</feature>
<gene>
    <name evidence="3" type="ORF">FA09DRAFT_331762</name>
</gene>
<dbReference type="InterPro" id="IPR027267">
    <property type="entry name" value="AH/BAR_dom_sf"/>
</dbReference>
<feature type="compositionally biased region" description="Low complexity" evidence="2">
    <location>
        <begin position="513"/>
        <end position="522"/>
    </location>
</feature>
<dbReference type="GO" id="GO:0005768">
    <property type="term" value="C:endosome"/>
    <property type="evidence" value="ECO:0007669"/>
    <property type="project" value="TreeGrafter"/>
</dbReference>
<dbReference type="Gene3D" id="1.20.1270.60">
    <property type="entry name" value="Arfaptin homology (AH) domain/BAR domain"/>
    <property type="match status" value="1"/>
</dbReference>
<dbReference type="AlphaFoldDB" id="A0A316Z6L5"/>
<dbReference type="InterPro" id="IPR053055">
    <property type="entry name" value="VPS17"/>
</dbReference>
<evidence type="ECO:0000256" key="1">
    <source>
        <dbReference type="SAM" id="Coils"/>
    </source>
</evidence>
<feature type="compositionally biased region" description="Polar residues" evidence="2">
    <location>
        <begin position="712"/>
        <end position="721"/>
    </location>
</feature>
<dbReference type="PANTHER" id="PTHR47433:SF1">
    <property type="entry name" value="VACUOLAR PROTEIN SORTING-ASSOCIATED PROTEIN 17"/>
    <property type="match status" value="1"/>
</dbReference>
<name>A0A316Z6L5_9BASI</name>
<evidence type="ECO:0000313" key="3">
    <source>
        <dbReference type="EMBL" id="PWN95793.1"/>
    </source>
</evidence>
<organism evidence="3 4">
    <name type="scientific">Tilletiopsis washingtonensis</name>
    <dbReference type="NCBI Taxonomy" id="58919"/>
    <lineage>
        <taxon>Eukaryota</taxon>
        <taxon>Fungi</taxon>
        <taxon>Dikarya</taxon>
        <taxon>Basidiomycota</taxon>
        <taxon>Ustilaginomycotina</taxon>
        <taxon>Exobasidiomycetes</taxon>
        <taxon>Entylomatales</taxon>
        <taxon>Entylomatales incertae sedis</taxon>
        <taxon>Tilletiopsis</taxon>
    </lineage>
</organism>
<accession>A0A316Z6L5</accession>
<dbReference type="GO" id="GO:0032266">
    <property type="term" value="F:phosphatidylinositol-3-phosphate binding"/>
    <property type="evidence" value="ECO:0007669"/>
    <property type="project" value="TreeGrafter"/>
</dbReference>
<feature type="compositionally biased region" description="Low complexity" evidence="2">
    <location>
        <begin position="674"/>
        <end position="702"/>
    </location>
</feature>
<feature type="compositionally biased region" description="Low complexity" evidence="2">
    <location>
        <begin position="729"/>
        <end position="750"/>
    </location>
</feature>
<dbReference type="GO" id="GO:0006886">
    <property type="term" value="P:intracellular protein transport"/>
    <property type="evidence" value="ECO:0007669"/>
    <property type="project" value="TreeGrafter"/>
</dbReference>
<keyword evidence="4" id="KW-1185">Reference proteome</keyword>
<dbReference type="OrthoDB" id="9976382at2759"/>
<feature type="compositionally biased region" description="Pro residues" evidence="2">
    <location>
        <begin position="603"/>
        <end position="618"/>
    </location>
</feature>
<evidence type="ECO:0000313" key="4">
    <source>
        <dbReference type="Proteomes" id="UP000245946"/>
    </source>
</evidence>
<feature type="region of interest" description="Disordered" evidence="2">
    <location>
        <begin position="1"/>
        <end position="24"/>
    </location>
</feature>
<dbReference type="GeneID" id="37270715"/>